<proteinExistence type="predicted"/>
<dbReference type="InterPro" id="IPR000644">
    <property type="entry name" value="CBS_dom"/>
</dbReference>
<protein>
    <submittedName>
        <fullName evidence="4">CBS domain-containing protein</fullName>
    </submittedName>
</protein>
<dbReference type="RefSeq" id="WP_182838606.1">
    <property type="nucleotide sequence ID" value="NZ_BAAABQ010000072.1"/>
</dbReference>
<dbReference type="Gene3D" id="3.10.580.10">
    <property type="entry name" value="CBS-domain"/>
    <property type="match status" value="1"/>
</dbReference>
<dbReference type="PANTHER" id="PTHR43080">
    <property type="entry name" value="CBS DOMAIN-CONTAINING PROTEIN CBSX3, MITOCHONDRIAL"/>
    <property type="match status" value="1"/>
</dbReference>
<feature type="domain" description="CBS" evidence="3">
    <location>
        <begin position="7"/>
        <end position="65"/>
    </location>
</feature>
<dbReference type="Pfam" id="PF00571">
    <property type="entry name" value="CBS"/>
    <property type="match status" value="2"/>
</dbReference>
<evidence type="ECO:0000313" key="4">
    <source>
        <dbReference type="EMBL" id="MBA8927842.1"/>
    </source>
</evidence>
<keyword evidence="1 2" id="KW-0129">CBS domain</keyword>
<dbReference type="EMBL" id="JACJID010000004">
    <property type="protein sequence ID" value="MBA8927842.1"/>
    <property type="molecule type" value="Genomic_DNA"/>
</dbReference>
<dbReference type="Proteomes" id="UP000517916">
    <property type="component" value="Unassembled WGS sequence"/>
</dbReference>
<dbReference type="InterPro" id="IPR046342">
    <property type="entry name" value="CBS_dom_sf"/>
</dbReference>
<gene>
    <name evidence="4" type="ORF">BC739_005059</name>
</gene>
<dbReference type="SUPFAM" id="SSF54631">
    <property type="entry name" value="CBS-domain pair"/>
    <property type="match status" value="1"/>
</dbReference>
<name>A0ABR6BLS0_9PSEU</name>
<evidence type="ECO:0000313" key="5">
    <source>
        <dbReference type="Proteomes" id="UP000517916"/>
    </source>
</evidence>
<keyword evidence="5" id="KW-1185">Reference proteome</keyword>
<evidence type="ECO:0000256" key="1">
    <source>
        <dbReference type="ARBA" id="ARBA00023122"/>
    </source>
</evidence>
<comment type="caution">
    <text evidence="4">The sequence shown here is derived from an EMBL/GenBank/DDBJ whole genome shotgun (WGS) entry which is preliminary data.</text>
</comment>
<accession>A0ABR6BLS0</accession>
<organism evidence="4 5">
    <name type="scientific">Kutzneria viridogrisea</name>
    <dbReference type="NCBI Taxonomy" id="47990"/>
    <lineage>
        <taxon>Bacteria</taxon>
        <taxon>Bacillati</taxon>
        <taxon>Actinomycetota</taxon>
        <taxon>Actinomycetes</taxon>
        <taxon>Pseudonocardiales</taxon>
        <taxon>Pseudonocardiaceae</taxon>
        <taxon>Kutzneria</taxon>
    </lineage>
</organism>
<feature type="domain" description="CBS" evidence="3">
    <location>
        <begin position="84"/>
        <end position="140"/>
    </location>
</feature>
<dbReference type="SMART" id="SM00116">
    <property type="entry name" value="CBS"/>
    <property type="match status" value="2"/>
</dbReference>
<sequence>MRAQDVMSSPVVVLHAEQSVKEAAAVLAGHGFTSAPVVDVDGRLVGVLSEADVLRGRIPVDPRSRIWDEVTDQLPPAMLVAEVMSSPAVAVSPGTDCAQVARMMLADRLRSVPVVDQAEVVGIVTRRDLLRVIARDDGEIRGAVCSRLANYGGADRWTVTVHEGVVTVLDEYDDAVDRHVAQVIAEGVPGAVRAVVTSRTREASR</sequence>
<reference evidence="4 5" key="1">
    <citation type="submission" date="2020-08" db="EMBL/GenBank/DDBJ databases">
        <title>Genomic Encyclopedia of Archaeal and Bacterial Type Strains, Phase II (KMG-II): from individual species to whole genera.</title>
        <authorList>
            <person name="Goeker M."/>
        </authorList>
    </citation>
    <scope>NUCLEOTIDE SEQUENCE [LARGE SCALE GENOMIC DNA]</scope>
    <source>
        <strain evidence="4 5">DSM 43850</strain>
    </source>
</reference>
<dbReference type="PROSITE" id="PS51371">
    <property type="entry name" value="CBS"/>
    <property type="match status" value="2"/>
</dbReference>
<evidence type="ECO:0000259" key="3">
    <source>
        <dbReference type="PROSITE" id="PS51371"/>
    </source>
</evidence>
<dbReference type="InterPro" id="IPR051257">
    <property type="entry name" value="Diverse_CBS-Domain"/>
</dbReference>
<dbReference type="PANTHER" id="PTHR43080:SF2">
    <property type="entry name" value="CBS DOMAIN-CONTAINING PROTEIN"/>
    <property type="match status" value="1"/>
</dbReference>
<evidence type="ECO:0000256" key="2">
    <source>
        <dbReference type="PROSITE-ProRule" id="PRU00703"/>
    </source>
</evidence>